<comment type="caution">
    <text evidence="2">The sequence shown here is derived from an EMBL/GenBank/DDBJ whole genome shotgun (WGS) entry which is preliminary data.</text>
</comment>
<evidence type="ECO:0000256" key="1">
    <source>
        <dbReference type="SAM" id="Phobius"/>
    </source>
</evidence>
<dbReference type="Pfam" id="PF10864">
    <property type="entry name" value="DUF2663"/>
    <property type="match status" value="1"/>
</dbReference>
<keyword evidence="1" id="KW-0812">Transmembrane</keyword>
<evidence type="ECO:0000313" key="2">
    <source>
        <dbReference type="EMBL" id="GGI44463.1"/>
    </source>
</evidence>
<feature type="transmembrane region" description="Helical" evidence="1">
    <location>
        <begin position="32"/>
        <end position="53"/>
    </location>
</feature>
<accession>A0ABQ2BQT3</accession>
<dbReference type="Proteomes" id="UP000615455">
    <property type="component" value="Unassembled WGS sequence"/>
</dbReference>
<keyword evidence="3" id="KW-1185">Reference proteome</keyword>
<keyword evidence="1" id="KW-1133">Transmembrane helix</keyword>
<evidence type="ECO:0000313" key="3">
    <source>
        <dbReference type="Proteomes" id="UP000615455"/>
    </source>
</evidence>
<proteinExistence type="predicted"/>
<feature type="transmembrane region" description="Helical" evidence="1">
    <location>
        <begin position="65"/>
        <end position="90"/>
    </location>
</feature>
<dbReference type="EMBL" id="BMHE01000002">
    <property type="protein sequence ID" value="GGI44463.1"/>
    <property type="molecule type" value="Genomic_DNA"/>
</dbReference>
<dbReference type="RefSeq" id="WP_189007683.1">
    <property type="nucleotide sequence ID" value="NZ_BMHE01000002.1"/>
</dbReference>
<reference evidence="3" key="1">
    <citation type="journal article" date="2019" name="Int. J. Syst. Evol. Microbiol.">
        <title>The Global Catalogue of Microorganisms (GCM) 10K type strain sequencing project: providing services to taxonomists for standard genome sequencing and annotation.</title>
        <authorList>
            <consortium name="The Broad Institute Genomics Platform"/>
            <consortium name="The Broad Institute Genome Sequencing Center for Infectious Disease"/>
            <person name="Wu L."/>
            <person name="Ma J."/>
        </authorList>
    </citation>
    <scope>NUCLEOTIDE SEQUENCE [LARGE SCALE GENOMIC DNA]</scope>
    <source>
        <strain evidence="3">CGMCC 1.15043</strain>
    </source>
</reference>
<dbReference type="InterPro" id="IPR020210">
    <property type="entry name" value="Uncharacterised_YpbF_TM"/>
</dbReference>
<protein>
    <recommendedName>
        <fullName evidence="4">DUF2663 family protein</fullName>
    </recommendedName>
</protein>
<evidence type="ECO:0008006" key="4">
    <source>
        <dbReference type="Google" id="ProtNLM"/>
    </source>
</evidence>
<sequence length="148" mass="17253">MQKWPELNLSDDTNKLLEELKARKQKWDKLKAIQPVFAIVTAAFVFFFIYTFYRKVLVTSGGNALAILDLVISNPLLSGSLLISISLFLFTRNRMNQIEKAKSKYEDLRIEVIERLDTSWLKDVKSESRDQISSFLHQEYDINIVYKS</sequence>
<gene>
    <name evidence="2" type="ORF">GCM10008018_07230</name>
</gene>
<keyword evidence="1" id="KW-0472">Membrane</keyword>
<organism evidence="2 3">
    <name type="scientific">Paenibacillus marchantiophytorum</name>
    <dbReference type="NCBI Taxonomy" id="1619310"/>
    <lineage>
        <taxon>Bacteria</taxon>
        <taxon>Bacillati</taxon>
        <taxon>Bacillota</taxon>
        <taxon>Bacilli</taxon>
        <taxon>Bacillales</taxon>
        <taxon>Paenibacillaceae</taxon>
        <taxon>Paenibacillus</taxon>
    </lineage>
</organism>
<name>A0ABQ2BQT3_9BACL</name>